<evidence type="ECO:0000256" key="2">
    <source>
        <dbReference type="SAM" id="MobiDB-lite"/>
    </source>
</evidence>
<reference evidence="4 5" key="1">
    <citation type="submission" date="2016-10" db="EMBL/GenBank/DDBJ databases">
        <authorList>
            <person name="de Groot N.N."/>
        </authorList>
    </citation>
    <scope>NUCLEOTIDE SEQUENCE [LARGE SCALE GENOMIC DNA]</scope>
    <source>
        <strain evidence="4 5">DSM 25232</strain>
    </source>
</reference>
<dbReference type="SUPFAM" id="SSF50370">
    <property type="entry name" value="Ricin B-like lectins"/>
    <property type="match status" value="1"/>
</dbReference>
<dbReference type="InterPro" id="IPR035992">
    <property type="entry name" value="Ricin_B-like_lectins"/>
</dbReference>
<dbReference type="STRING" id="1038014.SAMN04487910_0628"/>
<sequence length="842" mass="92102">MIIKNRISKLMVVILLFFNYALVNAQTIVSSLVEFREAVQNSNQNIILESGDYYLEDLPSNSRVINCTGSGNTIDMTGARINTLVGSIREVYFIISGDNNILRNGAIEDFYKNGLDEVTDFSAYNNDRDNLAYGLRGDPIMSITGNQNLVEGLEMIVKGSFPYGYGSQYGIGSQNTFGLSKRCGILITGSDGGGIGNTLDGITMYHYAFGHGIFMQSGASETTIKNCYIEGRMRLSNDIYNDTETYDLPYLTDYKFPTGSGSWRLPFEESYDIPLNHVYPLSEDGIRSYNNTGSVTVENCTVKQMRGGIRLYLASSATVTNSQAIDCGSGGTNYNMPAGGTIIGSSGNFTYAPLSDFRLSRSRQNIEMTIMPSPNAIGPHNIADILGNDHNIIFHRTPGPLDLDEERAIVVYGDNSTIVNETEYTIILEPGANGNTVSSCGLVINNGSNNNISQLSDCGTVQPPSSSFTPDPNKTYYIDVPEHNLRLAATGEAEDAYTTSTTTTGDDVEWQFVAKGNGSWHVQLASGGSTPRLRTRNNGGETDMQPTSSNGTWTYWDFTTGNTTNTHFFTLPDGPGNLTRLQVNRGGVINMVPSSYNGSWESFRITEAGYVGSGGNTIVHITKRNATGFAIDGGGDGANGQNVYLWSANESNENQQWIEIDRGNEYYSYKKVGTNYCIDGNNQGANRQNVYLWNCEENNENQHWKKVSVGGGAYKLIKRNAPEYALDGGSNGVNGQNVQLYNASNTSQNLHWIITPIEDTRAPEVFKEGTVIMYPNPVENFLNIQGAANSIIRIYSMNGKVLSVKKVSNDIEAIDLSSLAQGLYYIKVNGRNNVSTIKISKK</sequence>
<dbReference type="Pfam" id="PF18962">
    <property type="entry name" value="Por_Secre_tail"/>
    <property type="match status" value="1"/>
</dbReference>
<dbReference type="SMART" id="SM00458">
    <property type="entry name" value="RICIN"/>
    <property type="match status" value="1"/>
</dbReference>
<evidence type="ECO:0000313" key="4">
    <source>
        <dbReference type="EMBL" id="SEK48307.1"/>
    </source>
</evidence>
<keyword evidence="1" id="KW-0732">Signal</keyword>
<dbReference type="Gene3D" id="2.80.10.50">
    <property type="match status" value="2"/>
</dbReference>
<protein>
    <submittedName>
        <fullName evidence="4">Por secretion system C-terminal sorting domain-containing protein</fullName>
    </submittedName>
</protein>
<dbReference type="NCBIfam" id="TIGR04183">
    <property type="entry name" value="Por_Secre_tail"/>
    <property type="match status" value="1"/>
</dbReference>
<dbReference type="InterPro" id="IPR000772">
    <property type="entry name" value="Ricin_B_lectin"/>
</dbReference>
<dbReference type="AlphaFoldDB" id="A0A1H7HF23"/>
<dbReference type="RefSeq" id="WP_091405427.1">
    <property type="nucleotide sequence ID" value="NZ_FOAB01000001.1"/>
</dbReference>
<dbReference type="PROSITE" id="PS50231">
    <property type="entry name" value="RICIN_B_LECTIN"/>
    <property type="match status" value="1"/>
</dbReference>
<name>A0A1H7HF23_AQUAM</name>
<dbReference type="OrthoDB" id="1415361at2"/>
<keyword evidence="5" id="KW-1185">Reference proteome</keyword>
<evidence type="ECO:0000259" key="3">
    <source>
        <dbReference type="SMART" id="SM00458"/>
    </source>
</evidence>
<accession>A0A1H7HF23</accession>
<dbReference type="EMBL" id="FOAB01000001">
    <property type="protein sequence ID" value="SEK48307.1"/>
    <property type="molecule type" value="Genomic_DNA"/>
</dbReference>
<evidence type="ECO:0000256" key="1">
    <source>
        <dbReference type="ARBA" id="ARBA00022729"/>
    </source>
</evidence>
<feature type="region of interest" description="Disordered" evidence="2">
    <location>
        <begin position="526"/>
        <end position="548"/>
    </location>
</feature>
<evidence type="ECO:0000313" key="5">
    <source>
        <dbReference type="Proteomes" id="UP000198521"/>
    </source>
</evidence>
<dbReference type="Proteomes" id="UP000198521">
    <property type="component" value="Unassembled WGS sequence"/>
</dbReference>
<dbReference type="InterPro" id="IPR026444">
    <property type="entry name" value="Secre_tail"/>
</dbReference>
<dbReference type="Pfam" id="PF14200">
    <property type="entry name" value="RicinB_lectin_2"/>
    <property type="match status" value="1"/>
</dbReference>
<feature type="domain" description="Ricin B lectin" evidence="3">
    <location>
        <begin position="616"/>
        <end position="755"/>
    </location>
</feature>
<dbReference type="CDD" id="cd00161">
    <property type="entry name" value="beta-trefoil_Ricin-like"/>
    <property type="match status" value="1"/>
</dbReference>
<feature type="compositionally biased region" description="Polar residues" evidence="2">
    <location>
        <begin position="536"/>
        <end position="548"/>
    </location>
</feature>
<organism evidence="4 5">
    <name type="scientific">Aquimarina amphilecti</name>
    <dbReference type="NCBI Taxonomy" id="1038014"/>
    <lineage>
        <taxon>Bacteria</taxon>
        <taxon>Pseudomonadati</taxon>
        <taxon>Bacteroidota</taxon>
        <taxon>Flavobacteriia</taxon>
        <taxon>Flavobacteriales</taxon>
        <taxon>Flavobacteriaceae</taxon>
        <taxon>Aquimarina</taxon>
    </lineage>
</organism>
<gene>
    <name evidence="4" type="ORF">SAMN04487910_0628</name>
</gene>
<proteinExistence type="predicted"/>